<proteinExistence type="predicted"/>
<organism evidence="2">
    <name type="scientific">Oikopleura dioica</name>
    <name type="common">Tunicate</name>
    <dbReference type="NCBI Taxonomy" id="34765"/>
    <lineage>
        <taxon>Eukaryota</taxon>
        <taxon>Metazoa</taxon>
        <taxon>Chordata</taxon>
        <taxon>Tunicata</taxon>
        <taxon>Appendicularia</taxon>
        <taxon>Copelata</taxon>
        <taxon>Oikopleuridae</taxon>
        <taxon>Oikopleura</taxon>
    </lineage>
</organism>
<keyword evidence="1" id="KW-0812">Transmembrane</keyword>
<feature type="transmembrane region" description="Helical" evidence="1">
    <location>
        <begin position="211"/>
        <end position="235"/>
    </location>
</feature>
<feature type="transmembrane region" description="Helical" evidence="1">
    <location>
        <begin position="164"/>
        <end position="182"/>
    </location>
</feature>
<sequence>MAREPWARNMDELRESTWMNYSNIDPYWINKGYTKDNLQYIYPNFFVAVIVLSLVGLIGYYLMARTRKNLSLKKQLGEEPLTYWALVVKCKFLNKILSYFFSLQAPLRIVIGLAWWTKWLGTSRYKDMRKATNSPRAVLWQQEFLPCVFLLIEILWFDTRMSCISAYHAIVTLCVVLVQIVGNCLKENGGTDSPQVAVWGKENPGGAFLQFVLHIVLIPFCVFLIAGFCNLKVWAFKRTPFIKERLEAREERVFY</sequence>
<dbReference type="AlphaFoldDB" id="E4WY18"/>
<dbReference type="InParanoid" id="E4WY18"/>
<reference evidence="2" key="1">
    <citation type="journal article" date="2010" name="Science">
        <title>Plasticity of animal genome architecture unmasked by rapid evolution of a pelagic tunicate.</title>
        <authorList>
            <person name="Denoeud F."/>
            <person name="Henriet S."/>
            <person name="Mungpakdee S."/>
            <person name="Aury J.M."/>
            <person name="Da Silva C."/>
            <person name="Brinkmann H."/>
            <person name="Mikhaleva J."/>
            <person name="Olsen L.C."/>
            <person name="Jubin C."/>
            <person name="Canestro C."/>
            <person name="Bouquet J.M."/>
            <person name="Danks G."/>
            <person name="Poulain J."/>
            <person name="Campsteijn C."/>
            <person name="Adamski M."/>
            <person name="Cross I."/>
            <person name="Yadetie F."/>
            <person name="Muffato M."/>
            <person name="Louis A."/>
            <person name="Butcher S."/>
            <person name="Tsagkogeorga G."/>
            <person name="Konrad A."/>
            <person name="Singh S."/>
            <person name="Jensen M.F."/>
            <person name="Cong E.H."/>
            <person name="Eikeseth-Otteraa H."/>
            <person name="Noel B."/>
            <person name="Anthouard V."/>
            <person name="Porcel B.M."/>
            <person name="Kachouri-Lafond R."/>
            <person name="Nishino A."/>
            <person name="Ugolini M."/>
            <person name="Chourrout P."/>
            <person name="Nishida H."/>
            <person name="Aasland R."/>
            <person name="Huzurbazar S."/>
            <person name="Westhof E."/>
            <person name="Delsuc F."/>
            <person name="Lehrach H."/>
            <person name="Reinhardt R."/>
            <person name="Weissenbach J."/>
            <person name="Roy S.W."/>
            <person name="Artiguenave F."/>
            <person name="Postlethwait J.H."/>
            <person name="Manak J.R."/>
            <person name="Thompson E.M."/>
            <person name="Jaillon O."/>
            <person name="Du Pasquier L."/>
            <person name="Boudinot P."/>
            <person name="Liberles D.A."/>
            <person name="Volff J.N."/>
            <person name="Philippe H."/>
            <person name="Lenhard B."/>
            <person name="Roest Crollius H."/>
            <person name="Wincker P."/>
            <person name="Chourrout D."/>
        </authorList>
    </citation>
    <scope>NUCLEOTIDE SEQUENCE [LARGE SCALE GENOMIC DNA]</scope>
</reference>
<dbReference type="EMBL" id="FN653018">
    <property type="protein sequence ID" value="CBY22262.1"/>
    <property type="molecule type" value="Genomic_DNA"/>
</dbReference>
<evidence type="ECO:0000313" key="3">
    <source>
        <dbReference type="Proteomes" id="UP000001307"/>
    </source>
</evidence>
<feature type="transmembrane region" description="Helical" evidence="1">
    <location>
        <begin position="96"/>
        <end position="117"/>
    </location>
</feature>
<keyword evidence="1" id="KW-0472">Membrane</keyword>
<evidence type="ECO:0000256" key="1">
    <source>
        <dbReference type="SAM" id="Phobius"/>
    </source>
</evidence>
<keyword evidence="3" id="KW-1185">Reference proteome</keyword>
<protein>
    <submittedName>
        <fullName evidence="2">Uncharacterized protein</fullName>
    </submittedName>
</protein>
<dbReference type="Proteomes" id="UP000001307">
    <property type="component" value="Unassembled WGS sequence"/>
</dbReference>
<accession>E4WY18</accession>
<feature type="transmembrane region" description="Helical" evidence="1">
    <location>
        <begin position="40"/>
        <end position="63"/>
    </location>
</feature>
<keyword evidence="1" id="KW-1133">Transmembrane helix</keyword>
<evidence type="ECO:0000313" key="2">
    <source>
        <dbReference type="EMBL" id="CBY22262.1"/>
    </source>
</evidence>
<feature type="transmembrane region" description="Helical" evidence="1">
    <location>
        <begin position="137"/>
        <end position="157"/>
    </location>
</feature>
<gene>
    <name evidence="2" type="ORF">GSOID_T00011816001</name>
</gene>
<name>E4WY18_OIKDI</name>